<dbReference type="EMBL" id="JUFX02000124">
    <property type="protein sequence ID" value="KPH87344.1"/>
    <property type="molecule type" value="Genomic_DNA"/>
</dbReference>
<evidence type="ECO:0000313" key="1">
    <source>
        <dbReference type="EMBL" id="KPH87344.1"/>
    </source>
</evidence>
<reference evidence="1 2" key="1">
    <citation type="submission" date="2015-07" db="EMBL/GenBank/DDBJ databases">
        <title>Draft Genome Sequence of Komagataeibacter intermedius Strain AF2, Isolated from Kombucha Tea.</title>
        <authorList>
            <person name="Santos R.A."/>
            <person name="Berretta A.A."/>
            <person name="Barud H.S."/>
            <person name="Ribeiro S.J."/>
            <person name="Gonzalez-Garcia L.N."/>
            <person name="Zucchi T.D."/>
            <person name="Goldman G.H."/>
            <person name="Riano-Pachon D.M."/>
        </authorList>
    </citation>
    <scope>NUCLEOTIDE SEQUENCE [LARGE SCALE GENOMIC DNA]</scope>
    <source>
        <strain evidence="1 2">AF2</strain>
    </source>
</reference>
<proteinExistence type="predicted"/>
<organism evidence="1 2">
    <name type="scientific">Komagataeibacter intermedius AF2</name>
    <dbReference type="NCBI Taxonomy" id="1458464"/>
    <lineage>
        <taxon>Bacteria</taxon>
        <taxon>Pseudomonadati</taxon>
        <taxon>Pseudomonadota</taxon>
        <taxon>Alphaproteobacteria</taxon>
        <taxon>Acetobacterales</taxon>
        <taxon>Acetobacteraceae</taxon>
        <taxon>Komagataeibacter</taxon>
    </lineage>
</organism>
<evidence type="ECO:0000313" key="2">
    <source>
        <dbReference type="Proteomes" id="UP000031553"/>
    </source>
</evidence>
<sequence>MAQRVVDVAEAVDVQHEDGKLAVAILLVDHALDHLVDRGPVEQPCQAVEIGKVGNVFLRCILLERQRAEGDAGIDNALRPCVAALVFTRI</sequence>
<accession>A0A0N0MFZ4</accession>
<protein>
    <submittedName>
        <fullName evidence="1">Uncharacterized protein</fullName>
    </submittedName>
</protein>
<dbReference type="Proteomes" id="UP000031553">
    <property type="component" value="Unassembled WGS sequence"/>
</dbReference>
<gene>
    <name evidence="1" type="ORF">GLUCOINTEAF2_0202181</name>
</gene>
<name>A0A0N0MFZ4_9PROT</name>
<comment type="caution">
    <text evidence="1">The sequence shown here is derived from an EMBL/GenBank/DDBJ whole genome shotgun (WGS) entry which is preliminary data.</text>
</comment>
<dbReference type="AlphaFoldDB" id="A0A0N0MFZ4"/>